<sequence>KYRKQEQTTEQDFTKNSDVYYVTIKDITLRNLSCTLSSMEQASFKSWSNFSLYLSPLTKYCSNADFCSPICFVYNLRSFKHRLLCERKFCNSRSLASPTATSCLRRLEKKTKKRYVFKSSLKKGIVFVFFECMIIRNNLNDGLRTKAAFKWSLLSISFFAQLYKSVKEAEKAGVIGGRLKKMRKSP</sequence>
<dbReference type="AlphaFoldDB" id="A0A915KL04"/>
<reference evidence="2" key="1">
    <citation type="submission" date="2022-11" db="UniProtKB">
        <authorList>
            <consortium name="WormBaseParasite"/>
        </authorList>
    </citation>
    <scope>IDENTIFICATION</scope>
</reference>
<keyword evidence="1" id="KW-1185">Reference proteome</keyword>
<accession>A0A915KL04</accession>
<protein>
    <submittedName>
        <fullName evidence="2">Uncharacterized protein</fullName>
    </submittedName>
</protein>
<dbReference type="WBParaSite" id="nRc.2.0.1.t38505-RA">
    <property type="protein sequence ID" value="nRc.2.0.1.t38505-RA"/>
    <property type="gene ID" value="nRc.2.0.1.g38505"/>
</dbReference>
<name>A0A915KL04_ROMCU</name>
<dbReference type="Proteomes" id="UP000887565">
    <property type="component" value="Unplaced"/>
</dbReference>
<evidence type="ECO:0000313" key="2">
    <source>
        <dbReference type="WBParaSite" id="nRc.2.0.1.t38505-RA"/>
    </source>
</evidence>
<evidence type="ECO:0000313" key="1">
    <source>
        <dbReference type="Proteomes" id="UP000887565"/>
    </source>
</evidence>
<organism evidence="1 2">
    <name type="scientific">Romanomermis culicivorax</name>
    <name type="common">Nematode worm</name>
    <dbReference type="NCBI Taxonomy" id="13658"/>
    <lineage>
        <taxon>Eukaryota</taxon>
        <taxon>Metazoa</taxon>
        <taxon>Ecdysozoa</taxon>
        <taxon>Nematoda</taxon>
        <taxon>Enoplea</taxon>
        <taxon>Dorylaimia</taxon>
        <taxon>Mermithida</taxon>
        <taxon>Mermithoidea</taxon>
        <taxon>Mermithidae</taxon>
        <taxon>Romanomermis</taxon>
    </lineage>
</organism>
<proteinExistence type="predicted"/>